<sequence length="786" mass="85540">MAGWGIARCRRRGCRKTFLAIATIRASCSTAACWNCSAHPRVPPPQRRRPHHLRNRDEPMQNLITTSLRGALLTGLYFVGAVIAVLYLRTPADVTLFWPAAGIGYALVLRYGLRYALVIPLAQLLVHLLVVPVPATFLPFSLASNYIGTVAACAYVASRQSRLQLRIADGFLLLRGGILLSAASALVGAAGMLVAGMAPAADLPRVLLQWTLGDLLGVTAIVPFLLLFFARNLPVRLPAPSGASHRERLAWIAAMLLTLAVGFAIARRGSLYPLSIATLPLALLLWSAARYPPLFTAGATMLVTLLLALVLGLGLGGTDRPELLHDTALMMGTLVVNSVVPILLVASYNERADTMEALRVRATMDPLTGLLNRDAFEDLARTRLARSTEAQTLLYVDLDNFKLVNDAASHAAGDEALRHVATLVRDAFDNDALVAHSSGDEFTILAPQDVATATVAGRRLLAAIEELRVVWQGGTLRATASIGIAASLPPHASFDDLLSQVDTACHEAKELGGNRLLVAGQNAESLRSRSRMMRNALDAREALDQRRFELWCQPIVNLHAPGAVQTHFEVLLRWRDGEGRLRAPADMIAAAERYRLGPRLDRHVLDEVLDWLDAHRAAAAQIGQCNINLGAATLADDEFADYAAGRLRHSPLGPGQLCLEITETSVVRDLTRTRRFIARMRELGCQFALDDFGTGFCSFGYLRDLQVDYLKIDGGFVRDLAESRLSEAVVRSITEIAHLLDMRAVGEQVETEAQLVRLQALQVDYAQGYVFQRPVPIADFFGLPNG</sequence>
<comment type="subcellular location">
    <subcellularLocation>
        <location evidence="1">Cell membrane</location>
        <topology evidence="1">Multi-pass membrane protein</topology>
    </subcellularLocation>
</comment>
<dbReference type="CDD" id="cd01948">
    <property type="entry name" value="EAL"/>
    <property type="match status" value="1"/>
</dbReference>
<reference evidence="10 11" key="1">
    <citation type="submission" date="2019-04" db="EMBL/GenBank/DDBJ databases">
        <authorList>
            <person name="Grouzdev D.S."/>
            <person name="Nazina T.N."/>
        </authorList>
    </citation>
    <scope>NUCLEOTIDE SEQUENCE [LARGE SCALE GENOMIC DNA]</scope>
    <source>
        <strain evidence="10 11">SHC 3-19</strain>
    </source>
</reference>
<dbReference type="Pfam" id="PF00563">
    <property type="entry name" value="EAL"/>
    <property type="match status" value="1"/>
</dbReference>
<feature type="signal peptide" evidence="7">
    <location>
        <begin position="1"/>
        <end position="31"/>
    </location>
</feature>
<evidence type="ECO:0000259" key="9">
    <source>
        <dbReference type="PROSITE" id="PS50887"/>
    </source>
</evidence>
<protein>
    <submittedName>
        <fullName evidence="10">EAL domain-containing protein</fullName>
    </submittedName>
</protein>
<dbReference type="SMART" id="SM00052">
    <property type="entry name" value="EAL"/>
    <property type="match status" value="1"/>
</dbReference>
<feature type="transmembrane region" description="Helical" evidence="6">
    <location>
        <begin position="249"/>
        <end position="266"/>
    </location>
</feature>
<dbReference type="GO" id="GO:0005886">
    <property type="term" value="C:plasma membrane"/>
    <property type="evidence" value="ECO:0007669"/>
    <property type="project" value="UniProtKB-SubCell"/>
</dbReference>
<evidence type="ECO:0000259" key="8">
    <source>
        <dbReference type="PROSITE" id="PS50883"/>
    </source>
</evidence>
<dbReference type="InterPro" id="IPR050706">
    <property type="entry name" value="Cyclic-di-GMP_PDE-like"/>
</dbReference>
<feature type="chain" id="PRO_5024333852" evidence="7">
    <location>
        <begin position="32"/>
        <end position="786"/>
    </location>
</feature>
<dbReference type="SMART" id="SM00267">
    <property type="entry name" value="GGDEF"/>
    <property type="match status" value="1"/>
</dbReference>
<evidence type="ECO:0000256" key="1">
    <source>
        <dbReference type="ARBA" id="ARBA00004651"/>
    </source>
</evidence>
<feature type="transmembrane region" description="Helical" evidence="6">
    <location>
        <begin position="178"/>
        <end position="201"/>
    </location>
</feature>
<organism evidence="10 11">
    <name type="scientific">Thermomonas fusca</name>
    <dbReference type="NCBI Taxonomy" id="215690"/>
    <lineage>
        <taxon>Bacteria</taxon>
        <taxon>Pseudomonadati</taxon>
        <taxon>Pseudomonadota</taxon>
        <taxon>Gammaproteobacteria</taxon>
        <taxon>Lysobacterales</taxon>
        <taxon>Lysobacteraceae</taxon>
        <taxon>Thermomonas</taxon>
    </lineage>
</organism>
<evidence type="ECO:0000313" key="10">
    <source>
        <dbReference type="EMBL" id="TLX23192.1"/>
    </source>
</evidence>
<dbReference type="EMBL" id="SROY01000001">
    <property type="protein sequence ID" value="TLX23192.1"/>
    <property type="molecule type" value="Genomic_DNA"/>
</dbReference>
<keyword evidence="7" id="KW-0732">Signal</keyword>
<dbReference type="Gene3D" id="3.30.70.270">
    <property type="match status" value="1"/>
</dbReference>
<dbReference type="SUPFAM" id="SSF141868">
    <property type="entry name" value="EAL domain-like"/>
    <property type="match status" value="1"/>
</dbReference>
<dbReference type="InterPro" id="IPR001633">
    <property type="entry name" value="EAL_dom"/>
</dbReference>
<dbReference type="GO" id="GO:0071111">
    <property type="term" value="F:cyclic-guanylate-specific phosphodiesterase activity"/>
    <property type="evidence" value="ECO:0007669"/>
    <property type="project" value="InterPro"/>
</dbReference>
<comment type="caution">
    <text evidence="10">The sequence shown here is derived from an EMBL/GenBank/DDBJ whole genome shotgun (WGS) entry which is preliminary data.</text>
</comment>
<evidence type="ECO:0000256" key="5">
    <source>
        <dbReference type="ARBA" id="ARBA00023136"/>
    </source>
</evidence>
<dbReference type="Pfam" id="PF05231">
    <property type="entry name" value="MASE1"/>
    <property type="match status" value="1"/>
</dbReference>
<evidence type="ECO:0000313" key="11">
    <source>
        <dbReference type="Proteomes" id="UP000308508"/>
    </source>
</evidence>
<keyword evidence="2" id="KW-1003">Cell membrane</keyword>
<dbReference type="STRING" id="1123377.GCA_000423885_02383"/>
<keyword evidence="3 6" id="KW-0812">Transmembrane</keyword>
<feature type="transmembrane region" description="Helical" evidence="6">
    <location>
        <begin position="272"/>
        <end position="289"/>
    </location>
</feature>
<feature type="transmembrane region" description="Helical" evidence="6">
    <location>
        <begin position="137"/>
        <end position="157"/>
    </location>
</feature>
<keyword evidence="4 6" id="KW-1133">Transmembrane helix</keyword>
<proteinExistence type="predicted"/>
<dbReference type="SUPFAM" id="SSF55073">
    <property type="entry name" value="Nucleotide cyclase"/>
    <property type="match status" value="1"/>
</dbReference>
<feature type="domain" description="GGDEF" evidence="9">
    <location>
        <begin position="389"/>
        <end position="521"/>
    </location>
</feature>
<feature type="transmembrane region" description="Helical" evidence="6">
    <location>
        <begin position="294"/>
        <end position="316"/>
    </location>
</feature>
<keyword evidence="5 6" id="KW-0472">Membrane</keyword>
<dbReference type="PANTHER" id="PTHR33121:SF23">
    <property type="entry name" value="CYCLIC DI-GMP PHOSPHODIESTERASE PDEB"/>
    <property type="match status" value="1"/>
</dbReference>
<dbReference type="InterPro" id="IPR035919">
    <property type="entry name" value="EAL_sf"/>
</dbReference>
<dbReference type="CDD" id="cd01949">
    <property type="entry name" value="GGDEF"/>
    <property type="match status" value="1"/>
</dbReference>
<evidence type="ECO:0000256" key="4">
    <source>
        <dbReference type="ARBA" id="ARBA00022989"/>
    </source>
</evidence>
<evidence type="ECO:0000256" key="6">
    <source>
        <dbReference type="SAM" id="Phobius"/>
    </source>
</evidence>
<dbReference type="PROSITE" id="PS50883">
    <property type="entry name" value="EAL"/>
    <property type="match status" value="1"/>
</dbReference>
<feature type="transmembrane region" description="Helical" evidence="6">
    <location>
        <begin position="68"/>
        <end position="88"/>
    </location>
</feature>
<evidence type="ECO:0000256" key="3">
    <source>
        <dbReference type="ARBA" id="ARBA00022692"/>
    </source>
</evidence>
<gene>
    <name evidence="10" type="ORF">E5S66_04020</name>
</gene>
<evidence type="ECO:0000256" key="2">
    <source>
        <dbReference type="ARBA" id="ARBA00022475"/>
    </source>
</evidence>
<accession>A0A5R9PIF7</accession>
<evidence type="ECO:0000256" key="7">
    <source>
        <dbReference type="SAM" id="SignalP"/>
    </source>
</evidence>
<dbReference type="Gene3D" id="3.20.20.450">
    <property type="entry name" value="EAL domain"/>
    <property type="match status" value="1"/>
</dbReference>
<dbReference type="Pfam" id="PF00990">
    <property type="entry name" value="GGDEF"/>
    <property type="match status" value="1"/>
</dbReference>
<feature type="transmembrane region" description="Helical" evidence="6">
    <location>
        <begin position="95"/>
        <end position="117"/>
    </location>
</feature>
<dbReference type="InterPro" id="IPR043128">
    <property type="entry name" value="Rev_trsase/Diguanyl_cyclase"/>
</dbReference>
<feature type="transmembrane region" description="Helical" evidence="6">
    <location>
        <begin position="328"/>
        <end position="349"/>
    </location>
</feature>
<dbReference type="AlphaFoldDB" id="A0A5R9PIF7"/>
<feature type="domain" description="EAL" evidence="8">
    <location>
        <begin position="532"/>
        <end position="786"/>
    </location>
</feature>
<dbReference type="PANTHER" id="PTHR33121">
    <property type="entry name" value="CYCLIC DI-GMP PHOSPHODIESTERASE PDEF"/>
    <property type="match status" value="1"/>
</dbReference>
<dbReference type="InterPro" id="IPR007895">
    <property type="entry name" value="MASE1"/>
</dbReference>
<dbReference type="InterPro" id="IPR000160">
    <property type="entry name" value="GGDEF_dom"/>
</dbReference>
<dbReference type="NCBIfam" id="TIGR00254">
    <property type="entry name" value="GGDEF"/>
    <property type="match status" value="1"/>
</dbReference>
<dbReference type="InterPro" id="IPR029787">
    <property type="entry name" value="Nucleotide_cyclase"/>
</dbReference>
<dbReference type="PROSITE" id="PS50887">
    <property type="entry name" value="GGDEF"/>
    <property type="match status" value="1"/>
</dbReference>
<name>A0A5R9PIF7_9GAMM</name>
<keyword evidence="11" id="KW-1185">Reference proteome</keyword>
<feature type="transmembrane region" description="Helical" evidence="6">
    <location>
        <begin position="207"/>
        <end position="229"/>
    </location>
</feature>
<dbReference type="Proteomes" id="UP000308508">
    <property type="component" value="Unassembled WGS sequence"/>
</dbReference>